<comment type="caution">
    <text evidence="12">The sequence shown here is derived from an EMBL/GenBank/DDBJ whole genome shotgun (WGS) entry which is preliminary data.</text>
</comment>
<evidence type="ECO:0000256" key="4">
    <source>
        <dbReference type="ARBA" id="ARBA00012180"/>
    </source>
</evidence>
<dbReference type="EMBL" id="BMFS01000005">
    <property type="protein sequence ID" value="GGG99802.1"/>
    <property type="molecule type" value="Genomic_DNA"/>
</dbReference>
<feature type="binding site" evidence="10">
    <location>
        <position position="77"/>
    </location>
    <ligand>
        <name>Mg(2+)</name>
        <dbReference type="ChEBI" id="CHEBI:18420"/>
        <label>1</label>
    </ligand>
</feature>
<feature type="binding site" evidence="10">
    <location>
        <position position="16"/>
    </location>
    <ligand>
        <name>Mg(2+)</name>
        <dbReference type="ChEBI" id="CHEBI:18420"/>
        <label>1</label>
    </ligand>
</feature>
<dbReference type="SUPFAM" id="SSF53098">
    <property type="entry name" value="Ribonuclease H-like"/>
    <property type="match status" value="1"/>
</dbReference>
<proteinExistence type="inferred from homology"/>
<accession>A0ABQ1XQ45</accession>
<dbReference type="Pfam" id="PF00075">
    <property type="entry name" value="RNase_H"/>
    <property type="match status" value="1"/>
</dbReference>
<dbReference type="Gene3D" id="3.30.420.10">
    <property type="entry name" value="Ribonuclease H-like superfamily/Ribonuclease H"/>
    <property type="match status" value="1"/>
</dbReference>
<protein>
    <recommendedName>
        <fullName evidence="4 10">Ribonuclease H</fullName>
        <shortName evidence="10">RNase H</shortName>
        <ecNumber evidence="4 10">3.1.26.4</ecNumber>
    </recommendedName>
</protein>
<gene>
    <name evidence="10 12" type="primary">rnhA</name>
    <name evidence="12" type="ORF">GCM10007420_14620</name>
</gene>
<dbReference type="InterPro" id="IPR012337">
    <property type="entry name" value="RNaseH-like_sf"/>
</dbReference>
<evidence type="ECO:0000256" key="3">
    <source>
        <dbReference type="ARBA" id="ARBA00011245"/>
    </source>
</evidence>
<comment type="cofactor">
    <cofactor evidence="10">
        <name>Mg(2+)</name>
        <dbReference type="ChEBI" id="CHEBI:18420"/>
    </cofactor>
    <text evidence="10">Binds 1 Mg(2+) ion per subunit. May bind a second metal ion at a regulatory site, or after substrate binding.</text>
</comment>
<dbReference type="NCBIfam" id="NF001236">
    <property type="entry name" value="PRK00203.1"/>
    <property type="match status" value="1"/>
</dbReference>
<evidence type="ECO:0000313" key="13">
    <source>
        <dbReference type="Proteomes" id="UP000648722"/>
    </source>
</evidence>
<dbReference type="PANTHER" id="PTHR10642">
    <property type="entry name" value="RIBONUCLEASE H1"/>
    <property type="match status" value="1"/>
</dbReference>
<evidence type="ECO:0000256" key="7">
    <source>
        <dbReference type="ARBA" id="ARBA00022759"/>
    </source>
</evidence>
<comment type="function">
    <text evidence="10">Endonuclease that specifically degrades the RNA of RNA-DNA hybrids.</text>
</comment>
<dbReference type="InterPro" id="IPR022892">
    <property type="entry name" value="RNaseHI"/>
</dbReference>
<keyword evidence="5 10" id="KW-0540">Nuclease</keyword>
<dbReference type="InterPro" id="IPR036397">
    <property type="entry name" value="RNaseH_sf"/>
</dbReference>
<keyword evidence="6 10" id="KW-0479">Metal-binding</keyword>
<comment type="subcellular location">
    <subcellularLocation>
        <location evidence="10">Cytoplasm</location>
    </subcellularLocation>
</comment>
<keyword evidence="7 10" id="KW-0255">Endonuclease</keyword>
<dbReference type="InterPro" id="IPR050092">
    <property type="entry name" value="RNase_H"/>
</dbReference>
<feature type="binding site" evidence="10">
    <location>
        <position position="143"/>
    </location>
    <ligand>
        <name>Mg(2+)</name>
        <dbReference type="ChEBI" id="CHEBI:18420"/>
        <label>2</label>
    </ligand>
</feature>
<organism evidence="12 13">
    <name type="scientific">Glycocaulis albus</name>
    <dbReference type="NCBI Taxonomy" id="1382801"/>
    <lineage>
        <taxon>Bacteria</taxon>
        <taxon>Pseudomonadati</taxon>
        <taxon>Pseudomonadota</taxon>
        <taxon>Alphaproteobacteria</taxon>
        <taxon>Maricaulales</taxon>
        <taxon>Maricaulaceae</taxon>
        <taxon>Glycocaulis</taxon>
    </lineage>
</organism>
<evidence type="ECO:0000259" key="11">
    <source>
        <dbReference type="PROSITE" id="PS50879"/>
    </source>
</evidence>
<keyword evidence="9 10" id="KW-0460">Magnesium</keyword>
<evidence type="ECO:0000256" key="6">
    <source>
        <dbReference type="ARBA" id="ARBA00022723"/>
    </source>
</evidence>
<evidence type="ECO:0000256" key="8">
    <source>
        <dbReference type="ARBA" id="ARBA00022801"/>
    </source>
</evidence>
<evidence type="ECO:0000256" key="1">
    <source>
        <dbReference type="ARBA" id="ARBA00000077"/>
    </source>
</evidence>
<dbReference type="EC" id="3.1.26.4" evidence="4 10"/>
<evidence type="ECO:0000256" key="10">
    <source>
        <dbReference type="HAMAP-Rule" id="MF_00042"/>
    </source>
</evidence>
<dbReference type="HAMAP" id="MF_00042">
    <property type="entry name" value="RNase_H"/>
    <property type="match status" value="1"/>
</dbReference>
<evidence type="ECO:0000256" key="2">
    <source>
        <dbReference type="ARBA" id="ARBA00005300"/>
    </source>
</evidence>
<dbReference type="CDD" id="cd09278">
    <property type="entry name" value="RNase_HI_prokaryote_like"/>
    <property type="match status" value="1"/>
</dbReference>
<keyword evidence="8 10" id="KW-0378">Hydrolase</keyword>
<dbReference type="InterPro" id="IPR002156">
    <property type="entry name" value="RNaseH_domain"/>
</dbReference>
<dbReference type="Proteomes" id="UP000648722">
    <property type="component" value="Unassembled WGS sequence"/>
</dbReference>
<dbReference type="RefSeq" id="WP_188451915.1">
    <property type="nucleotide sequence ID" value="NZ_BMFS01000005.1"/>
</dbReference>
<dbReference type="PROSITE" id="PS50879">
    <property type="entry name" value="RNASE_H_1"/>
    <property type="match status" value="1"/>
</dbReference>
<feature type="domain" description="RNase H type-1" evidence="11">
    <location>
        <begin position="7"/>
        <end position="151"/>
    </location>
</feature>
<feature type="binding site" evidence="10">
    <location>
        <position position="16"/>
    </location>
    <ligand>
        <name>Mg(2+)</name>
        <dbReference type="ChEBI" id="CHEBI:18420"/>
        <label>2</label>
    </ligand>
</feature>
<keyword evidence="10" id="KW-0963">Cytoplasm</keyword>
<evidence type="ECO:0000313" key="12">
    <source>
        <dbReference type="EMBL" id="GGG99802.1"/>
    </source>
</evidence>
<comment type="catalytic activity">
    <reaction evidence="1 10">
        <text>Endonucleolytic cleavage to 5'-phosphomonoester.</text>
        <dbReference type="EC" id="3.1.26.4"/>
    </reaction>
</comment>
<evidence type="ECO:0000256" key="9">
    <source>
        <dbReference type="ARBA" id="ARBA00022842"/>
    </source>
</evidence>
<comment type="subunit">
    <text evidence="3 10">Monomer.</text>
</comment>
<comment type="similarity">
    <text evidence="2 10">Belongs to the RNase H family.</text>
</comment>
<reference evidence="13" key="1">
    <citation type="journal article" date="2019" name="Int. J. Syst. Evol. Microbiol.">
        <title>The Global Catalogue of Microorganisms (GCM) 10K type strain sequencing project: providing services to taxonomists for standard genome sequencing and annotation.</title>
        <authorList>
            <consortium name="The Broad Institute Genomics Platform"/>
            <consortium name="The Broad Institute Genome Sequencing Center for Infectious Disease"/>
            <person name="Wu L."/>
            <person name="Ma J."/>
        </authorList>
    </citation>
    <scope>NUCLEOTIDE SEQUENCE [LARGE SCALE GENOMIC DNA]</scope>
    <source>
        <strain evidence="13">CGMCC 1.12766</strain>
    </source>
</reference>
<keyword evidence="13" id="KW-1185">Reference proteome</keyword>
<name>A0ABQ1XQ45_9PROT</name>
<feature type="binding site" evidence="10">
    <location>
        <position position="54"/>
    </location>
    <ligand>
        <name>Mg(2+)</name>
        <dbReference type="ChEBI" id="CHEBI:18420"/>
        <label>1</label>
    </ligand>
</feature>
<sequence>MTTSAYGLEPITAYTDGACLGNPGPGGWGIVIRDSRAKRVACGHSPDTTNNRMELQAVIETLKAIRQTMRPLIIVTDSEYVSKGVTERLPRWKAGGWRTASRKPVANQDLWQELDALLASRAGPVEFRWVKGHSGHPGNDEADALAYRGAHGETVNERTALEVSA</sequence>
<evidence type="ECO:0000256" key="5">
    <source>
        <dbReference type="ARBA" id="ARBA00022722"/>
    </source>
</evidence>
<dbReference type="PANTHER" id="PTHR10642:SF26">
    <property type="entry name" value="RIBONUCLEASE H1"/>
    <property type="match status" value="1"/>
</dbReference>